<feature type="transmembrane region" description="Helical" evidence="3">
    <location>
        <begin position="261"/>
        <end position="280"/>
    </location>
</feature>
<evidence type="ECO:0008006" key="7">
    <source>
        <dbReference type="Google" id="ProtNLM"/>
    </source>
</evidence>
<evidence type="ECO:0000313" key="6">
    <source>
        <dbReference type="Proteomes" id="UP000215289"/>
    </source>
</evidence>
<keyword evidence="3" id="KW-0472">Membrane</keyword>
<dbReference type="Gene3D" id="1.25.10.10">
    <property type="entry name" value="Leucine-rich Repeat Variant"/>
    <property type="match status" value="1"/>
</dbReference>
<name>A0A421DEH1_9EURO</name>
<dbReference type="InterPro" id="IPR011989">
    <property type="entry name" value="ARM-like"/>
</dbReference>
<feature type="region of interest" description="Disordered" evidence="2">
    <location>
        <begin position="231"/>
        <end position="257"/>
    </location>
</feature>
<dbReference type="SUPFAM" id="SSF48371">
    <property type="entry name" value="ARM repeat"/>
    <property type="match status" value="1"/>
</dbReference>
<dbReference type="InterPro" id="IPR007216">
    <property type="entry name" value="CNOT9"/>
</dbReference>
<evidence type="ECO:0000256" key="4">
    <source>
        <dbReference type="SAM" id="SignalP"/>
    </source>
</evidence>
<evidence type="ECO:0000256" key="2">
    <source>
        <dbReference type="SAM" id="MobiDB-lite"/>
    </source>
</evidence>
<comment type="caution">
    <text evidence="5">The sequence shown here is derived from an EMBL/GenBank/DDBJ whole genome shotgun (WGS) entry which is preliminary data.</text>
</comment>
<keyword evidence="3" id="KW-0812">Transmembrane</keyword>
<dbReference type="InterPro" id="IPR016024">
    <property type="entry name" value="ARM-type_fold"/>
</dbReference>
<protein>
    <recommendedName>
        <fullName evidence="7">Cell differentiation protein rcd1</fullName>
    </recommendedName>
</protein>
<feature type="signal peptide" evidence="4">
    <location>
        <begin position="1"/>
        <end position="25"/>
    </location>
</feature>
<feature type="chain" id="PRO_5019003043" description="Cell differentiation protein rcd1" evidence="4">
    <location>
        <begin position="26"/>
        <end position="690"/>
    </location>
</feature>
<keyword evidence="6" id="KW-1185">Reference proteome</keyword>
<dbReference type="GO" id="GO:0006402">
    <property type="term" value="P:mRNA catabolic process"/>
    <property type="evidence" value="ECO:0007669"/>
    <property type="project" value="InterPro"/>
</dbReference>
<keyword evidence="3" id="KW-1133">Transmembrane helix</keyword>
<evidence type="ECO:0000313" key="5">
    <source>
        <dbReference type="EMBL" id="RLM00487.1"/>
    </source>
</evidence>
<dbReference type="OrthoDB" id="1183224at2759"/>
<evidence type="ECO:0000256" key="3">
    <source>
        <dbReference type="SAM" id="Phobius"/>
    </source>
</evidence>
<sequence>MKTFRIVRPTISILAVLSQLRLSAATPLEFEEASLEKRCANPCGYYSQLCCTSSQTCGTNSQGQAVCLDSSAGSGGTWEYYTTTVDLGETACGSTCCGAAYVCANDQCIVGSSSIWATATTATDTTATATPPVRGTTQSTMTQTATATTTQGFIAPVGTDGATLIGVHAAGGGLSGGAIAGIVIGVIAGVFSLLLLCACLCCKGAIDVLVACLCPGRRKRKDTTYVEERYHHHAHGSKPEGRTWFGARPAASEGSEKKSKWGSLATIGIILGALALCLGLRRRKDQDEKSDYTYPSSYYYYSDYYTSATKARIGEREIRDDPEEIARRAHDDHDLMTCSNDPTTSSALALYVIVQAAAAAAAAAQQQHYNRIAMAGNGGAGNAAQGAGAAALNGESALSGAVSVMDGGISDENRKVFIWVAELLDPNRREAALMELSKKREQVPELALVIWHSFGVMTALLQEIISVYPLLNPSQLTAAASNRVCNALALLQCVASHNETRTLFLNAHIPLFLYPFLNTTSKSRPFEYLRLTSLGVIGALVKNDSSDVINFLLTTEIIPLCLRIMETGSELSKTVAIFIVQKILLDDIGLAYICATYERFYAVGTVLSNMVTQLVEQQTVRLLKHVVRCFLRLSDNSRAREALRQCLPEPLRDATFSSVLRDDAATKRCLAQLLINLSDNVSDGAPGVTM</sequence>
<keyword evidence="4" id="KW-0732">Signal</keyword>
<dbReference type="STRING" id="1245748.A0A421DEH1"/>
<dbReference type="FunFam" id="1.25.10.10:FF:000014">
    <property type="entry name" value="Cell differentiation protein RCD1"/>
    <property type="match status" value="1"/>
</dbReference>
<dbReference type="PANTHER" id="PTHR12262">
    <property type="entry name" value="CCR4-NOT TRANSCRIPTION COMPLEX SUBUNIT 9"/>
    <property type="match status" value="1"/>
</dbReference>
<comment type="similarity">
    <text evidence="1">Belongs to the CNOT9 family.</text>
</comment>
<accession>A0A421DEH1</accession>
<dbReference type="EMBL" id="NIDN02000015">
    <property type="protein sequence ID" value="RLM00487.1"/>
    <property type="molecule type" value="Genomic_DNA"/>
</dbReference>
<dbReference type="Proteomes" id="UP000215289">
    <property type="component" value="Unassembled WGS sequence"/>
</dbReference>
<dbReference type="AlphaFoldDB" id="A0A421DEH1"/>
<dbReference type="Pfam" id="PF04078">
    <property type="entry name" value="Rcd1"/>
    <property type="match status" value="1"/>
</dbReference>
<proteinExistence type="inferred from homology"/>
<organism evidence="5 6">
    <name type="scientific">Aspergillus turcosus</name>
    <dbReference type="NCBI Taxonomy" id="1245748"/>
    <lineage>
        <taxon>Eukaryota</taxon>
        <taxon>Fungi</taxon>
        <taxon>Dikarya</taxon>
        <taxon>Ascomycota</taxon>
        <taxon>Pezizomycotina</taxon>
        <taxon>Eurotiomycetes</taxon>
        <taxon>Eurotiomycetidae</taxon>
        <taxon>Eurotiales</taxon>
        <taxon>Aspergillaceae</taxon>
        <taxon>Aspergillus</taxon>
        <taxon>Aspergillus subgen. Fumigati</taxon>
    </lineage>
</organism>
<reference evidence="5 6" key="1">
    <citation type="submission" date="2018-08" db="EMBL/GenBank/DDBJ databases">
        <title>Draft genome sequences of two Aspergillus turcosus clinical strains isolated from bronchoalveolar lavage fluid: one azole-susceptible and the other azole-resistant.</title>
        <authorList>
            <person name="Parent-Michaud M."/>
            <person name="Dufresne P.J."/>
            <person name="Fournier E."/>
            <person name="Martineau C."/>
            <person name="Moreira S."/>
            <person name="Perkins V."/>
            <person name="De Repentigny L."/>
            <person name="Dufresne S.F."/>
        </authorList>
    </citation>
    <scope>NUCLEOTIDE SEQUENCE [LARGE SCALE GENOMIC DNA]</scope>
    <source>
        <strain evidence="5">HMR AF 1038</strain>
    </source>
</reference>
<dbReference type="GO" id="GO:0030014">
    <property type="term" value="C:CCR4-NOT complex"/>
    <property type="evidence" value="ECO:0007669"/>
    <property type="project" value="InterPro"/>
</dbReference>
<gene>
    <name evidence="5" type="ORF">CFD26_108088</name>
</gene>
<evidence type="ECO:0000256" key="1">
    <source>
        <dbReference type="ARBA" id="ARBA00006385"/>
    </source>
</evidence>